<dbReference type="GO" id="GO:0000976">
    <property type="term" value="F:transcription cis-regulatory region binding"/>
    <property type="evidence" value="ECO:0007669"/>
    <property type="project" value="TreeGrafter"/>
</dbReference>
<keyword evidence="6" id="KW-0539">Nucleus</keyword>
<dbReference type="Pfam" id="PF00172">
    <property type="entry name" value="Zn_clus"/>
    <property type="match status" value="1"/>
</dbReference>
<gene>
    <name evidence="9" type="ORF">BJ322DRAFT_1001131</name>
</gene>
<dbReference type="SMART" id="SM00906">
    <property type="entry name" value="Fungal_trans"/>
    <property type="match status" value="1"/>
</dbReference>
<reference evidence="9" key="1">
    <citation type="journal article" date="2020" name="Nat. Commun.">
        <title>Large-scale genome sequencing of mycorrhizal fungi provides insights into the early evolution of symbiotic traits.</title>
        <authorList>
            <person name="Miyauchi S."/>
            <person name="Kiss E."/>
            <person name="Kuo A."/>
            <person name="Drula E."/>
            <person name="Kohler A."/>
            <person name="Sanchez-Garcia M."/>
            <person name="Morin E."/>
            <person name="Andreopoulos B."/>
            <person name="Barry K.W."/>
            <person name="Bonito G."/>
            <person name="Buee M."/>
            <person name="Carver A."/>
            <person name="Chen C."/>
            <person name="Cichocki N."/>
            <person name="Clum A."/>
            <person name="Culley D."/>
            <person name="Crous P.W."/>
            <person name="Fauchery L."/>
            <person name="Girlanda M."/>
            <person name="Hayes R.D."/>
            <person name="Keri Z."/>
            <person name="LaButti K."/>
            <person name="Lipzen A."/>
            <person name="Lombard V."/>
            <person name="Magnuson J."/>
            <person name="Maillard F."/>
            <person name="Murat C."/>
            <person name="Nolan M."/>
            <person name="Ohm R.A."/>
            <person name="Pangilinan J."/>
            <person name="Pereira M.F."/>
            <person name="Perotto S."/>
            <person name="Peter M."/>
            <person name="Pfister S."/>
            <person name="Riley R."/>
            <person name="Sitrit Y."/>
            <person name="Stielow J.B."/>
            <person name="Szollosi G."/>
            <person name="Zifcakova L."/>
            <person name="Stursova M."/>
            <person name="Spatafora J.W."/>
            <person name="Tedersoo L."/>
            <person name="Vaario L.M."/>
            <person name="Yamada A."/>
            <person name="Yan M."/>
            <person name="Wang P."/>
            <person name="Xu J."/>
            <person name="Bruns T."/>
            <person name="Baldrian P."/>
            <person name="Vilgalys R."/>
            <person name="Dunand C."/>
            <person name="Henrissat B."/>
            <person name="Grigoriev I.V."/>
            <person name="Hibbett D."/>
            <person name="Nagy L.G."/>
            <person name="Martin F.M."/>
        </authorList>
    </citation>
    <scope>NUCLEOTIDE SEQUENCE</scope>
    <source>
        <strain evidence="9">UH-Tt-Lm1</strain>
    </source>
</reference>
<dbReference type="OrthoDB" id="3429912at2759"/>
<dbReference type="PROSITE" id="PS50048">
    <property type="entry name" value="ZN2_CY6_FUNGAL_2"/>
    <property type="match status" value="1"/>
</dbReference>
<dbReference type="CDD" id="cd00067">
    <property type="entry name" value="GAL4"/>
    <property type="match status" value="1"/>
</dbReference>
<dbReference type="AlphaFoldDB" id="A0A9P6HLN7"/>
<dbReference type="InterPro" id="IPR036864">
    <property type="entry name" value="Zn2-C6_fun-type_DNA-bd_sf"/>
</dbReference>
<evidence type="ECO:0000256" key="3">
    <source>
        <dbReference type="ARBA" id="ARBA00023015"/>
    </source>
</evidence>
<evidence type="ECO:0000256" key="5">
    <source>
        <dbReference type="ARBA" id="ARBA00023163"/>
    </source>
</evidence>
<evidence type="ECO:0000256" key="1">
    <source>
        <dbReference type="ARBA" id="ARBA00004123"/>
    </source>
</evidence>
<feature type="compositionally biased region" description="Low complexity" evidence="7">
    <location>
        <begin position="698"/>
        <end position="721"/>
    </location>
</feature>
<evidence type="ECO:0000256" key="7">
    <source>
        <dbReference type="SAM" id="MobiDB-lite"/>
    </source>
</evidence>
<dbReference type="SUPFAM" id="SSF57701">
    <property type="entry name" value="Zn2/Cys6 DNA-binding domain"/>
    <property type="match status" value="1"/>
</dbReference>
<dbReference type="InterPro" id="IPR001138">
    <property type="entry name" value="Zn2Cys6_DnaBD"/>
</dbReference>
<evidence type="ECO:0000313" key="9">
    <source>
        <dbReference type="EMBL" id="KAF9789678.1"/>
    </source>
</evidence>
<dbReference type="SMART" id="SM00066">
    <property type="entry name" value="GAL4"/>
    <property type="match status" value="1"/>
</dbReference>
<keyword evidence="10" id="KW-1185">Reference proteome</keyword>
<dbReference type="PROSITE" id="PS00463">
    <property type="entry name" value="ZN2_CY6_FUNGAL_1"/>
    <property type="match status" value="1"/>
</dbReference>
<dbReference type="Pfam" id="PF04082">
    <property type="entry name" value="Fungal_trans"/>
    <property type="match status" value="1"/>
</dbReference>
<feature type="region of interest" description="Disordered" evidence="7">
    <location>
        <begin position="694"/>
        <end position="731"/>
    </location>
</feature>
<name>A0A9P6HLN7_9AGAM</name>
<evidence type="ECO:0000313" key="10">
    <source>
        <dbReference type="Proteomes" id="UP000736335"/>
    </source>
</evidence>
<keyword evidence="3" id="KW-0805">Transcription regulation</keyword>
<sequence length="881" mass="97140">MQPPQQIDPSLANQQNQGFYPYPPTAQFVPGLSSPSGSESVGTPSDTSFNLKRSSSVVGNNEGSGSGNKRPRKDEGRDQATEKEPKAKSTRGSRSCTNCRRLKMKCVGAEQGPPCKRCQSGNHDCVFEESNRGKRSNKKHEVLARSMRKIEKTLDTVLRSLGNPNTSSAMLSRSPSPVGFGDGRGAAITPQQIVVTRELIDSDTESPAQTPQEPAAQNSPKLHSLPGDTLNPLGLLAETSLATRKATAEHHGHLYPRPFDDTGTPKVGVASEVYFKPGPINILPLRRLYIENRVQPEMLTFTNTEDVLALFNIYFDHMNGHSKLLDRKFHTPSLVCSRSPFLLTTICAIAAKFYQEKPQLHSKLTDISKKLAFSVPEHGYKSLEIVQAYLLLSLYGSGAVERYEQDRTWMLLGMAIRMATDLNIHRKSNFSDGNSEEDRARNFEVHNRERTWLVCYALDRSISAQMGKPYAIREDYIIRNAKKWCKTKMAIPDDAAITAYVEYQRIMSRCMDLLYSATTSPSGLQMDCDYPTVIQNVESQLFGWYEEWLPVVVAHADEYVAYNGKFFLHYGMLVINSFGLQDAIARNPVNIGNFFGRVHKSAVACISVMKDYWGAKGYLKYSPDSVFVQGSYAVLTLLKLLRRPELKSYMEEEKTIKLVKELANTLENVAVGPLHTPRLYSTFLKAVIASKTGPSEAPTSPSTHTSPSIHTSPAASIQSPHLQPPPQQHAGAQMEVISPNLSAGELVPTVPPPLTNGFYAYDFYPFQNDGEMGPAVDITTFPPTMADQDQAWPPVSVENIFAQNFWDNVLVPGTSGSPAGLCGGFAYGSGISGLITPGFGTPDQSGLNSPHHSGIPASTDHMMQSHAHQMALDPRQQDIRC</sequence>
<feature type="compositionally biased region" description="Low complexity" evidence="7">
    <location>
        <begin position="54"/>
        <end position="63"/>
    </location>
</feature>
<dbReference type="PANTHER" id="PTHR31845">
    <property type="entry name" value="FINGER DOMAIN PROTEIN, PUTATIVE-RELATED"/>
    <property type="match status" value="1"/>
</dbReference>
<dbReference type="GO" id="GO:0000981">
    <property type="term" value="F:DNA-binding transcription factor activity, RNA polymerase II-specific"/>
    <property type="evidence" value="ECO:0007669"/>
    <property type="project" value="InterPro"/>
</dbReference>
<dbReference type="GO" id="GO:0005634">
    <property type="term" value="C:nucleus"/>
    <property type="evidence" value="ECO:0007669"/>
    <property type="project" value="UniProtKB-SubCell"/>
</dbReference>
<dbReference type="Proteomes" id="UP000736335">
    <property type="component" value="Unassembled WGS sequence"/>
</dbReference>
<proteinExistence type="predicted"/>
<feature type="region of interest" description="Disordered" evidence="7">
    <location>
        <begin position="1"/>
        <end position="95"/>
    </location>
</feature>
<organism evidence="9 10">
    <name type="scientific">Thelephora terrestris</name>
    <dbReference type="NCBI Taxonomy" id="56493"/>
    <lineage>
        <taxon>Eukaryota</taxon>
        <taxon>Fungi</taxon>
        <taxon>Dikarya</taxon>
        <taxon>Basidiomycota</taxon>
        <taxon>Agaricomycotina</taxon>
        <taxon>Agaricomycetes</taxon>
        <taxon>Thelephorales</taxon>
        <taxon>Thelephoraceae</taxon>
        <taxon>Thelephora</taxon>
    </lineage>
</organism>
<accession>A0A9P6HLN7</accession>
<dbReference type="CDD" id="cd12148">
    <property type="entry name" value="fungal_TF_MHR"/>
    <property type="match status" value="1"/>
</dbReference>
<keyword evidence="5" id="KW-0804">Transcription</keyword>
<evidence type="ECO:0000256" key="4">
    <source>
        <dbReference type="ARBA" id="ARBA00023125"/>
    </source>
</evidence>
<dbReference type="InterPro" id="IPR007219">
    <property type="entry name" value="XnlR_reg_dom"/>
</dbReference>
<evidence type="ECO:0000256" key="2">
    <source>
        <dbReference type="ARBA" id="ARBA00022723"/>
    </source>
</evidence>
<feature type="compositionally biased region" description="Basic and acidic residues" evidence="7">
    <location>
        <begin position="72"/>
        <end position="87"/>
    </location>
</feature>
<dbReference type="GO" id="GO:0006351">
    <property type="term" value="P:DNA-templated transcription"/>
    <property type="evidence" value="ECO:0007669"/>
    <property type="project" value="InterPro"/>
</dbReference>
<comment type="caution">
    <text evidence="9">The sequence shown here is derived from an EMBL/GenBank/DDBJ whole genome shotgun (WGS) entry which is preliminary data.</text>
</comment>
<dbReference type="Gene3D" id="4.10.240.10">
    <property type="entry name" value="Zn(2)-C6 fungal-type DNA-binding domain"/>
    <property type="match status" value="1"/>
</dbReference>
<feature type="compositionally biased region" description="Polar residues" evidence="7">
    <location>
        <begin position="33"/>
        <end position="53"/>
    </location>
</feature>
<evidence type="ECO:0000259" key="8">
    <source>
        <dbReference type="PROSITE" id="PS50048"/>
    </source>
</evidence>
<dbReference type="PANTHER" id="PTHR31845:SF19">
    <property type="entry name" value="TRANSCRIPTION FACTOR DOMAIN-CONTAINING PROTEIN"/>
    <property type="match status" value="1"/>
</dbReference>
<feature type="compositionally biased region" description="Polar residues" evidence="7">
    <location>
        <begin position="1"/>
        <end position="18"/>
    </location>
</feature>
<comment type="subcellular location">
    <subcellularLocation>
        <location evidence="1">Nucleus</location>
    </subcellularLocation>
</comment>
<dbReference type="EMBL" id="WIUZ02000003">
    <property type="protein sequence ID" value="KAF9789678.1"/>
    <property type="molecule type" value="Genomic_DNA"/>
</dbReference>
<keyword evidence="2" id="KW-0479">Metal-binding</keyword>
<feature type="domain" description="Zn(2)-C6 fungal-type" evidence="8">
    <location>
        <begin position="95"/>
        <end position="127"/>
    </location>
</feature>
<reference evidence="9" key="2">
    <citation type="submission" date="2020-11" db="EMBL/GenBank/DDBJ databases">
        <authorList>
            <consortium name="DOE Joint Genome Institute"/>
            <person name="Kuo A."/>
            <person name="Miyauchi S."/>
            <person name="Kiss E."/>
            <person name="Drula E."/>
            <person name="Kohler A."/>
            <person name="Sanchez-Garcia M."/>
            <person name="Andreopoulos B."/>
            <person name="Barry K.W."/>
            <person name="Bonito G."/>
            <person name="Buee M."/>
            <person name="Carver A."/>
            <person name="Chen C."/>
            <person name="Cichocki N."/>
            <person name="Clum A."/>
            <person name="Culley D."/>
            <person name="Crous P.W."/>
            <person name="Fauchery L."/>
            <person name="Girlanda M."/>
            <person name="Hayes R."/>
            <person name="Keri Z."/>
            <person name="Labutti K."/>
            <person name="Lipzen A."/>
            <person name="Lombard V."/>
            <person name="Magnuson J."/>
            <person name="Maillard F."/>
            <person name="Morin E."/>
            <person name="Murat C."/>
            <person name="Nolan M."/>
            <person name="Ohm R."/>
            <person name="Pangilinan J."/>
            <person name="Pereira M."/>
            <person name="Perotto S."/>
            <person name="Peter M."/>
            <person name="Riley R."/>
            <person name="Sitrit Y."/>
            <person name="Stielow B."/>
            <person name="Szollosi G."/>
            <person name="Zifcakova L."/>
            <person name="Stursova M."/>
            <person name="Spatafora J.W."/>
            <person name="Tedersoo L."/>
            <person name="Vaario L.-M."/>
            <person name="Yamada A."/>
            <person name="Yan M."/>
            <person name="Wang P."/>
            <person name="Xu J."/>
            <person name="Bruns T."/>
            <person name="Baldrian P."/>
            <person name="Vilgalys R."/>
            <person name="Henrissat B."/>
            <person name="Grigoriev I.V."/>
            <person name="Hibbett D."/>
            <person name="Nagy L.G."/>
            <person name="Martin F.M."/>
        </authorList>
    </citation>
    <scope>NUCLEOTIDE SEQUENCE</scope>
    <source>
        <strain evidence="9">UH-Tt-Lm1</strain>
    </source>
</reference>
<feature type="compositionally biased region" description="Polar residues" evidence="7">
    <location>
        <begin position="205"/>
        <end position="221"/>
    </location>
</feature>
<evidence type="ECO:0000256" key="6">
    <source>
        <dbReference type="ARBA" id="ARBA00023242"/>
    </source>
</evidence>
<dbReference type="GO" id="GO:0008270">
    <property type="term" value="F:zinc ion binding"/>
    <property type="evidence" value="ECO:0007669"/>
    <property type="project" value="InterPro"/>
</dbReference>
<keyword evidence="4" id="KW-0238">DNA-binding</keyword>
<protein>
    <submittedName>
        <fullName evidence="9">Fungal-specific transcription factor domain-containing protein</fullName>
    </submittedName>
</protein>
<feature type="region of interest" description="Disordered" evidence="7">
    <location>
        <begin position="201"/>
        <end position="229"/>
    </location>
</feature>
<dbReference type="InterPro" id="IPR051089">
    <property type="entry name" value="prtT"/>
</dbReference>